<dbReference type="Pfam" id="PF08241">
    <property type="entry name" value="Methyltransf_11"/>
    <property type="match status" value="1"/>
</dbReference>
<dbReference type="InterPro" id="IPR013216">
    <property type="entry name" value="Methyltransf_11"/>
</dbReference>
<dbReference type="Gene3D" id="3.40.50.150">
    <property type="entry name" value="Vaccinia Virus protein VP39"/>
    <property type="match status" value="1"/>
</dbReference>
<accession>A0ABP1G0Z6</accession>
<reference evidence="2 3" key="1">
    <citation type="submission" date="2024-06" db="EMBL/GenBank/DDBJ databases">
        <authorList>
            <person name="Kraege A."/>
            <person name="Thomma B."/>
        </authorList>
    </citation>
    <scope>NUCLEOTIDE SEQUENCE [LARGE SCALE GENOMIC DNA]</scope>
</reference>
<evidence type="ECO:0000313" key="3">
    <source>
        <dbReference type="Proteomes" id="UP001497392"/>
    </source>
</evidence>
<name>A0ABP1G0Z6_9CHLO</name>
<comment type="caution">
    <text evidence="2">The sequence shown here is derived from an EMBL/GenBank/DDBJ whole genome shotgun (WGS) entry which is preliminary data.</text>
</comment>
<feature type="domain" description="Methyltransferase type 11" evidence="1">
    <location>
        <begin position="3"/>
        <end position="52"/>
    </location>
</feature>
<organism evidence="2 3">
    <name type="scientific">Coccomyxa viridis</name>
    <dbReference type="NCBI Taxonomy" id="1274662"/>
    <lineage>
        <taxon>Eukaryota</taxon>
        <taxon>Viridiplantae</taxon>
        <taxon>Chlorophyta</taxon>
        <taxon>core chlorophytes</taxon>
        <taxon>Trebouxiophyceae</taxon>
        <taxon>Trebouxiophyceae incertae sedis</taxon>
        <taxon>Coccomyxaceae</taxon>
        <taxon>Coccomyxa</taxon>
    </lineage>
</organism>
<dbReference type="Proteomes" id="UP001497392">
    <property type="component" value="Unassembled WGS sequence"/>
</dbReference>
<dbReference type="SUPFAM" id="SSF53335">
    <property type="entry name" value="S-adenosyl-L-methionine-dependent methyltransferases"/>
    <property type="match status" value="1"/>
</dbReference>
<gene>
    <name evidence="2" type="primary">g8692</name>
    <name evidence="2" type="ORF">VP750_LOCUS7807</name>
</gene>
<protein>
    <submittedName>
        <fullName evidence="2">G8692 protein</fullName>
    </submittedName>
</protein>
<evidence type="ECO:0000313" key="2">
    <source>
        <dbReference type="EMBL" id="CAL5225901.1"/>
    </source>
</evidence>
<dbReference type="CDD" id="cd02440">
    <property type="entry name" value="AdoMet_MTases"/>
    <property type="match status" value="1"/>
</dbReference>
<dbReference type="EMBL" id="CAXHTA020000015">
    <property type="protein sequence ID" value="CAL5225901.1"/>
    <property type="molecule type" value="Genomic_DNA"/>
</dbReference>
<sequence>MNCLAQDVETASFPSNTFDRILCSNGMTYLQHPQAMLQKFHLWLRPGGKLAFNNPLVPMIPLTDIICSLAQDEFGLKVTDAAAVYGTPEDIVAVCGAAGFKDVQVTSTAEDREYAATTPEQFAENTFSMMAAFPANPLEKLLLPEDLQQLKSAYMPEATTMAAAMETQKGSILLQYTMLWAVAAI</sequence>
<proteinExistence type="predicted"/>
<dbReference type="InterPro" id="IPR029063">
    <property type="entry name" value="SAM-dependent_MTases_sf"/>
</dbReference>
<keyword evidence="3" id="KW-1185">Reference proteome</keyword>
<evidence type="ECO:0000259" key="1">
    <source>
        <dbReference type="Pfam" id="PF08241"/>
    </source>
</evidence>